<evidence type="ECO:0000256" key="9">
    <source>
        <dbReference type="PROSITE-ProRule" id="PRU00124"/>
    </source>
</evidence>
<keyword evidence="12" id="KW-0732">Signal</keyword>
<evidence type="ECO:0000313" key="15">
    <source>
        <dbReference type="WBParaSite" id="MBELARI_LOCUS7682"/>
    </source>
</evidence>
<dbReference type="SMART" id="SM00192">
    <property type="entry name" value="LDLa"/>
    <property type="match status" value="3"/>
</dbReference>
<proteinExistence type="predicted"/>
<dbReference type="SUPFAM" id="SSF57184">
    <property type="entry name" value="Growth factor receptor domain"/>
    <property type="match status" value="1"/>
</dbReference>
<evidence type="ECO:0000256" key="11">
    <source>
        <dbReference type="SAM" id="Phobius"/>
    </source>
</evidence>
<feature type="chain" id="PRO_5041995408" description="EGF-like domain-containing protein" evidence="12">
    <location>
        <begin position="23"/>
        <end position="1641"/>
    </location>
</feature>
<dbReference type="InterPro" id="IPR023415">
    <property type="entry name" value="LDLR_class-A_CS"/>
</dbReference>
<feature type="signal peptide" evidence="12">
    <location>
        <begin position="1"/>
        <end position="22"/>
    </location>
</feature>
<dbReference type="InterPro" id="IPR000033">
    <property type="entry name" value="LDLR_classB_rpt"/>
</dbReference>
<dbReference type="GO" id="GO:0016020">
    <property type="term" value="C:membrane"/>
    <property type="evidence" value="ECO:0007669"/>
    <property type="project" value="UniProtKB-SubCell"/>
</dbReference>
<name>A0AAF3FM04_9BILA</name>
<evidence type="ECO:0000256" key="1">
    <source>
        <dbReference type="ARBA" id="ARBA00004167"/>
    </source>
</evidence>
<keyword evidence="14" id="KW-1185">Reference proteome</keyword>
<dbReference type="CDD" id="cd00112">
    <property type="entry name" value="LDLa"/>
    <property type="match status" value="3"/>
</dbReference>
<keyword evidence="7" id="KW-0675">Receptor</keyword>
<evidence type="ECO:0000256" key="6">
    <source>
        <dbReference type="ARBA" id="ARBA00023157"/>
    </source>
</evidence>
<keyword evidence="6 9" id="KW-1015">Disulfide bond</keyword>
<dbReference type="InterPro" id="IPR009030">
    <property type="entry name" value="Growth_fac_rcpt_cys_sf"/>
</dbReference>
<feature type="region of interest" description="Disordered" evidence="10">
    <location>
        <begin position="1591"/>
        <end position="1641"/>
    </location>
</feature>
<dbReference type="SMART" id="SM00135">
    <property type="entry name" value="LY"/>
    <property type="match status" value="3"/>
</dbReference>
<keyword evidence="3" id="KW-0254">Endocytosis</keyword>
<dbReference type="PRINTS" id="PR00261">
    <property type="entry name" value="LDLRECEPTOR"/>
</dbReference>
<dbReference type="InterPro" id="IPR036055">
    <property type="entry name" value="LDL_receptor-like_sf"/>
</dbReference>
<accession>A0AAF3FM04</accession>
<organism evidence="14 15">
    <name type="scientific">Mesorhabditis belari</name>
    <dbReference type="NCBI Taxonomy" id="2138241"/>
    <lineage>
        <taxon>Eukaryota</taxon>
        <taxon>Metazoa</taxon>
        <taxon>Ecdysozoa</taxon>
        <taxon>Nematoda</taxon>
        <taxon>Chromadorea</taxon>
        <taxon>Rhabditida</taxon>
        <taxon>Rhabditina</taxon>
        <taxon>Rhabditomorpha</taxon>
        <taxon>Rhabditoidea</taxon>
        <taxon>Rhabditidae</taxon>
        <taxon>Mesorhabditinae</taxon>
        <taxon>Mesorhabditis</taxon>
    </lineage>
</organism>
<dbReference type="Proteomes" id="UP000887575">
    <property type="component" value="Unassembled WGS sequence"/>
</dbReference>
<feature type="disulfide bond" evidence="9">
    <location>
        <begin position="1339"/>
        <end position="1354"/>
    </location>
</feature>
<dbReference type="SUPFAM" id="SSF63825">
    <property type="entry name" value="YWTD domain"/>
    <property type="match status" value="4"/>
</dbReference>
<dbReference type="Pfam" id="PF14670">
    <property type="entry name" value="FXa_inhibition"/>
    <property type="match status" value="1"/>
</dbReference>
<evidence type="ECO:0000256" key="5">
    <source>
        <dbReference type="ARBA" id="ARBA00023136"/>
    </source>
</evidence>
<evidence type="ECO:0000256" key="3">
    <source>
        <dbReference type="ARBA" id="ARBA00022583"/>
    </source>
</evidence>
<dbReference type="InterPro" id="IPR000742">
    <property type="entry name" value="EGF"/>
</dbReference>
<dbReference type="SMART" id="SM00181">
    <property type="entry name" value="EGF"/>
    <property type="match status" value="5"/>
</dbReference>
<dbReference type="Gene3D" id="2.120.10.30">
    <property type="entry name" value="TolB, C-terminal domain"/>
    <property type="match status" value="4"/>
</dbReference>
<dbReference type="InterPro" id="IPR002172">
    <property type="entry name" value="LDrepeatLR_classA_rpt"/>
</dbReference>
<feature type="transmembrane region" description="Helical" evidence="11">
    <location>
        <begin position="1413"/>
        <end position="1435"/>
    </location>
</feature>
<dbReference type="PANTHER" id="PTHR46513:SF41">
    <property type="entry name" value="LOW-DENSITY LIPOPROTEIN RECEPTOR-RELATED PROTEIN"/>
    <property type="match status" value="1"/>
</dbReference>
<keyword evidence="4" id="KW-0677">Repeat</keyword>
<keyword evidence="8" id="KW-0325">Glycoprotein</keyword>
<feature type="domain" description="EGF-like" evidence="13">
    <location>
        <begin position="315"/>
        <end position="352"/>
    </location>
</feature>
<feature type="domain" description="EGF-like" evidence="13">
    <location>
        <begin position="1278"/>
        <end position="1317"/>
    </location>
</feature>
<evidence type="ECO:0000259" key="13">
    <source>
        <dbReference type="SMART" id="SM00181"/>
    </source>
</evidence>
<comment type="subcellular location">
    <subcellularLocation>
        <location evidence="1">Membrane</location>
        <topology evidence="1">Single-pass membrane protein</topology>
    </subcellularLocation>
</comment>
<dbReference type="Pfam" id="PF00057">
    <property type="entry name" value="Ldl_recept_a"/>
    <property type="match status" value="1"/>
</dbReference>
<feature type="domain" description="EGF-like" evidence="13">
    <location>
        <begin position="915"/>
        <end position="949"/>
    </location>
</feature>
<evidence type="ECO:0000256" key="4">
    <source>
        <dbReference type="ARBA" id="ARBA00022737"/>
    </source>
</evidence>
<evidence type="ECO:0000256" key="8">
    <source>
        <dbReference type="ARBA" id="ARBA00023180"/>
    </source>
</evidence>
<keyword evidence="5 11" id="KW-0472">Membrane</keyword>
<dbReference type="PROSITE" id="PS50068">
    <property type="entry name" value="LDLRA_2"/>
    <property type="match status" value="3"/>
</dbReference>
<dbReference type="PANTHER" id="PTHR46513">
    <property type="entry name" value="VITELLOGENIN RECEPTOR-LIKE PROTEIN-RELATED-RELATED"/>
    <property type="match status" value="1"/>
</dbReference>
<feature type="region of interest" description="Disordered" evidence="10">
    <location>
        <begin position="1482"/>
        <end position="1501"/>
    </location>
</feature>
<evidence type="ECO:0000256" key="12">
    <source>
        <dbReference type="SAM" id="SignalP"/>
    </source>
</evidence>
<reference evidence="15" key="1">
    <citation type="submission" date="2024-02" db="UniProtKB">
        <authorList>
            <consortium name="WormBaseParasite"/>
        </authorList>
    </citation>
    <scope>IDENTIFICATION</scope>
</reference>
<keyword evidence="2" id="KW-0245">EGF-like domain</keyword>
<comment type="caution">
    <text evidence="9">Lacks conserved residue(s) required for the propagation of feature annotation.</text>
</comment>
<keyword evidence="11" id="KW-1133">Transmembrane helix</keyword>
<sequence>MTIVKTFLTSSIVLFLIQSSTSTRISYLTRQFRSLLLFEADLDTGVILNETSLVTGFTDSDEIFLDADAKRNTLFYSLQGQIYAKTIDSKETKEITSFLAFLDERLTTLAYDSENELLYLGIANDGADTSARIEICSTRVDLVKKECAVLLYEHLDAPHFLVLNHDDGFMYWINSARNQIERSFMNGQHHDRHPFQDSISVFTSSMSPLTSLTLHQASNSLYYVRTSQSQSEIWHCTLSKRDSCSVIAKKEQILHFSIIQNFFIWSSFSGQMAFCKINSCEETSRFLKNFSKDFDPPELFIPLNKKPQITSVDNSCKVNNGGCSDYCLSMKFGNTCGCAKGVLLLDDQKTCDPRGSNQVLLTATTTGLFMIPIDTNASIPIYLHKSDNIAFKVEDMDWDSKRKEIVWIDRTNNKIHKSSLKRILQSYEIDDEAEPAIVRVDPITGNVIWLEKRLGVIRLTNLALNINRYIVVGLENSSGMAFDYISSTIFYISNHLDERRIFSILIDGMEHKILADVDFSMNTLEFDHETQKLYWIQGRKLQMMNSNGSKLESTKLEQSPGHVNSITKLNNTIYLSNPLGRRILTYQLENSKEIRISEINHGIYGLIKLRGVSLIANFSIKSSCSTNNGGCSHFCITKNLISTKCLCATFYELKADNRSCHLPSSSLLVGTQANLFTISSTGSLTELPIKKPIGNLVDVTIDQNHQMLIITSENGSYGEISSITFNGTKSRTILCHGSLKNVKSVGIDSRTRNIYWSNGNRLEMMDWSGRFRRTLFSNKEIQKLRIDENSNVYLLMKNPFSIWKISADGMERTKILNFTSPVMNFEIDERKIFWIEEMNGFQVKSSDLTGFQVQLESSKVISSLFLPFDSSIVFADPAKNIICRDQKTFHLNLLQGKINLLSKIHHQAQIPKKTTCDRLKCEHLCIDNDHGGKCLCADHYELDSMDVCKALESFVYISSSEGLHRISTKPSMLSNEESIISTNLETSGNHEHLAMVQFLSTYLLWTDSKTPGVIFIAKDFYDNQVQQIFLTSWNCSKILSMSIDSLGNQLFILCEKEVKQTLIYVFKIEENEKMIEISFIGMIFSSEFGYRRKEQRYAVDIAIFEQLGYLMYVDVGDPSRPKIYQCGFDGKNCRIWLNEGLRVDTKLFADPQHSRLFYTTPSGVWSRDIIAPRDSNTKHHYIRRGEHTRLTISSITEDRIFIAEDDRLTITDSKIEYAEIGTINSLLLVSPKTKSPQTCSRIDCPFICSHDQGMFKCLCPMKYTIGRYSGTQCEPESECSPWQFLCGDGRTCVHRAARCDFIRDCPDNSDEDPSFCEVVGVDRWPCEDGHGNIMRTSICDGKQDCKDNSDESHCRCSSNELDCLAWPGSQDNRCVHRQRLCDGFDDCESRLDENSLMCSNLSSMTFSQSTPEWLYLALLALLSLPLTVLFCWCCVRQKPLITTVVEQPIYHYNTGATTSILLPPESRGRHVELALRTYSVVDSSSSGQPLPAPNRYNGSNLSSVDRTGQSMLFYAPPPSAASLSTYGVVKPITMRFVDSNSQRRRWKSRDQNREPPPSYYESGSNLVQTSEPIIVDFPSPHQLRGEHLLTSRRIPFRSEDSTKSGSQRNLKENRRKRRLLVPSNSRLESEGEASSEESNDS</sequence>
<protein>
    <recommendedName>
        <fullName evidence="13">EGF-like domain-containing protein</fullName>
    </recommendedName>
</protein>
<dbReference type="InterPro" id="IPR011042">
    <property type="entry name" value="6-blade_b-propeller_TolB-like"/>
</dbReference>
<dbReference type="InterPro" id="IPR050778">
    <property type="entry name" value="Cueball_EGF_LRP_Nidogen"/>
</dbReference>
<feature type="compositionally biased region" description="Acidic residues" evidence="10">
    <location>
        <begin position="1630"/>
        <end position="1641"/>
    </location>
</feature>
<evidence type="ECO:0000256" key="10">
    <source>
        <dbReference type="SAM" id="MobiDB-lite"/>
    </source>
</evidence>
<dbReference type="GO" id="GO:0006897">
    <property type="term" value="P:endocytosis"/>
    <property type="evidence" value="ECO:0007669"/>
    <property type="project" value="UniProtKB-KW"/>
</dbReference>
<feature type="region of interest" description="Disordered" evidence="10">
    <location>
        <begin position="1539"/>
        <end position="1566"/>
    </location>
</feature>
<dbReference type="PROSITE" id="PS01209">
    <property type="entry name" value="LDLRA_1"/>
    <property type="match status" value="1"/>
</dbReference>
<dbReference type="SUPFAM" id="SSF57424">
    <property type="entry name" value="LDL receptor-like module"/>
    <property type="match status" value="1"/>
</dbReference>
<keyword evidence="11" id="KW-0812">Transmembrane</keyword>
<evidence type="ECO:0000256" key="7">
    <source>
        <dbReference type="ARBA" id="ARBA00023170"/>
    </source>
</evidence>
<evidence type="ECO:0000256" key="2">
    <source>
        <dbReference type="ARBA" id="ARBA00022536"/>
    </source>
</evidence>
<dbReference type="WBParaSite" id="MBELARI_LOCUS7682">
    <property type="protein sequence ID" value="MBELARI_LOCUS7682"/>
    <property type="gene ID" value="MBELARI_LOCUS7682"/>
</dbReference>
<feature type="domain" description="EGF-like" evidence="13">
    <location>
        <begin position="623"/>
        <end position="661"/>
    </location>
</feature>
<dbReference type="SUPFAM" id="SSF57196">
    <property type="entry name" value="EGF/Laminin"/>
    <property type="match status" value="1"/>
</dbReference>
<feature type="domain" description="EGF-like" evidence="13">
    <location>
        <begin position="1238"/>
        <end position="1274"/>
    </location>
</feature>
<dbReference type="Gene3D" id="4.10.400.10">
    <property type="entry name" value="Low-density Lipoprotein Receptor"/>
    <property type="match status" value="2"/>
</dbReference>
<evidence type="ECO:0000313" key="14">
    <source>
        <dbReference type="Proteomes" id="UP000887575"/>
    </source>
</evidence>